<gene>
    <name evidence="8" type="ORF">HNR40_005918</name>
</gene>
<evidence type="ECO:0000313" key="8">
    <source>
        <dbReference type="EMBL" id="MBB5080431.1"/>
    </source>
</evidence>
<proteinExistence type="inferred from homology"/>
<evidence type="ECO:0000256" key="6">
    <source>
        <dbReference type="ARBA" id="ARBA00023136"/>
    </source>
</evidence>
<reference evidence="8 9" key="1">
    <citation type="submission" date="2020-08" db="EMBL/GenBank/DDBJ databases">
        <title>Genomic Encyclopedia of Type Strains, Phase IV (KMG-IV): sequencing the most valuable type-strain genomes for metagenomic binning, comparative biology and taxonomic classification.</title>
        <authorList>
            <person name="Goeker M."/>
        </authorList>
    </citation>
    <scope>NUCLEOTIDE SEQUENCE [LARGE SCALE GENOMIC DNA]</scope>
    <source>
        <strain evidence="8 9">DSM 45385</strain>
    </source>
</reference>
<keyword evidence="3" id="KW-1003">Cell membrane</keyword>
<dbReference type="EC" id="1.10.3.-" evidence="8"/>
<feature type="transmembrane region" description="Helical" evidence="7">
    <location>
        <begin position="195"/>
        <end position="215"/>
    </location>
</feature>
<feature type="transmembrane region" description="Helical" evidence="7">
    <location>
        <begin position="6"/>
        <end position="30"/>
    </location>
</feature>
<sequence>MDLLWPILLGLLFAGYFVVDGFDIGAGLLLRRLGGGEYERRAVLTSIGPFFLGNEVWLVAVGGVLAGAFPLMKDHLLGGLYLLIVAGLLIWVVRDAAIWFRSRRPSPRWRAGWDAMLGGSSGVFAVFWGLLVGALLTGPPPLTDRWLVAGINAAVWAVVMVLLFTTHGAVFLAARLPADLAARATATATRLSRPAAGLLALAALAQLVVPGPGGIATTVPVVLLGLLAAAALWSAPAALAKSRYGSAVALTSFAAAVPAVLASLRLAGGLTDVTADPATLSVLSGFLVVLVPVLAAMQAWMWWTFRRRVHAGTVVFF</sequence>
<dbReference type="GO" id="GO:0070069">
    <property type="term" value="C:cytochrome complex"/>
    <property type="evidence" value="ECO:0007669"/>
    <property type="project" value="TreeGrafter"/>
</dbReference>
<dbReference type="AlphaFoldDB" id="A0A7W8A6C1"/>
<dbReference type="Proteomes" id="UP000568380">
    <property type="component" value="Unassembled WGS sequence"/>
</dbReference>
<dbReference type="GO" id="GO:0019646">
    <property type="term" value="P:aerobic electron transport chain"/>
    <property type="evidence" value="ECO:0007669"/>
    <property type="project" value="TreeGrafter"/>
</dbReference>
<feature type="transmembrane region" description="Helical" evidence="7">
    <location>
        <begin position="247"/>
        <end position="268"/>
    </location>
</feature>
<evidence type="ECO:0000256" key="3">
    <source>
        <dbReference type="ARBA" id="ARBA00022475"/>
    </source>
</evidence>
<feature type="transmembrane region" description="Helical" evidence="7">
    <location>
        <begin position="42"/>
        <end position="69"/>
    </location>
</feature>
<dbReference type="PANTHER" id="PTHR43141">
    <property type="entry name" value="CYTOCHROME BD2 SUBUNIT II"/>
    <property type="match status" value="1"/>
</dbReference>
<protein>
    <submittedName>
        <fullName evidence="8">Cytochrome d ubiquinol oxidase subunit II</fullName>
        <ecNumber evidence="8">1.10.3.-</ecNumber>
    </submittedName>
</protein>
<dbReference type="InterPro" id="IPR003317">
    <property type="entry name" value="Cyt-d_oxidase_su2"/>
</dbReference>
<dbReference type="GO" id="GO:0009055">
    <property type="term" value="F:electron transfer activity"/>
    <property type="evidence" value="ECO:0007669"/>
    <property type="project" value="TreeGrafter"/>
</dbReference>
<evidence type="ECO:0000256" key="4">
    <source>
        <dbReference type="ARBA" id="ARBA00022692"/>
    </source>
</evidence>
<feature type="transmembrane region" description="Helical" evidence="7">
    <location>
        <begin position="280"/>
        <end position="303"/>
    </location>
</feature>
<feature type="transmembrane region" description="Helical" evidence="7">
    <location>
        <begin position="148"/>
        <end position="174"/>
    </location>
</feature>
<evidence type="ECO:0000256" key="5">
    <source>
        <dbReference type="ARBA" id="ARBA00022989"/>
    </source>
</evidence>
<dbReference type="Pfam" id="PF02322">
    <property type="entry name" value="Cyt_bd_oxida_II"/>
    <property type="match status" value="1"/>
</dbReference>
<feature type="transmembrane region" description="Helical" evidence="7">
    <location>
        <begin position="221"/>
        <end position="240"/>
    </location>
</feature>
<evidence type="ECO:0000313" key="9">
    <source>
        <dbReference type="Proteomes" id="UP000568380"/>
    </source>
</evidence>
<keyword evidence="5 7" id="KW-1133">Transmembrane helix</keyword>
<accession>A0A7W8A6C1</accession>
<dbReference type="GO" id="GO:0016682">
    <property type="term" value="F:oxidoreductase activity, acting on diphenols and related substances as donors, oxygen as acceptor"/>
    <property type="evidence" value="ECO:0007669"/>
    <property type="project" value="TreeGrafter"/>
</dbReference>
<keyword evidence="4 7" id="KW-0812">Transmembrane</keyword>
<organism evidence="8 9">
    <name type="scientific">Nonomuraea endophytica</name>
    <dbReference type="NCBI Taxonomy" id="714136"/>
    <lineage>
        <taxon>Bacteria</taxon>
        <taxon>Bacillati</taxon>
        <taxon>Actinomycetota</taxon>
        <taxon>Actinomycetes</taxon>
        <taxon>Streptosporangiales</taxon>
        <taxon>Streptosporangiaceae</taxon>
        <taxon>Nonomuraea</taxon>
    </lineage>
</organism>
<evidence type="ECO:0000256" key="1">
    <source>
        <dbReference type="ARBA" id="ARBA00004651"/>
    </source>
</evidence>
<comment type="caution">
    <text evidence="8">The sequence shown here is derived from an EMBL/GenBank/DDBJ whole genome shotgun (WGS) entry which is preliminary data.</text>
</comment>
<dbReference type="RefSeq" id="WP_184966913.1">
    <property type="nucleotide sequence ID" value="NZ_JACHIN010000008.1"/>
</dbReference>
<dbReference type="EMBL" id="JACHIN010000008">
    <property type="protein sequence ID" value="MBB5080431.1"/>
    <property type="molecule type" value="Genomic_DNA"/>
</dbReference>
<name>A0A7W8A6C1_9ACTN</name>
<feature type="transmembrane region" description="Helical" evidence="7">
    <location>
        <begin position="75"/>
        <end position="94"/>
    </location>
</feature>
<evidence type="ECO:0000256" key="2">
    <source>
        <dbReference type="ARBA" id="ARBA00007543"/>
    </source>
</evidence>
<comment type="subcellular location">
    <subcellularLocation>
        <location evidence="1">Cell membrane</location>
        <topology evidence="1">Multi-pass membrane protein</topology>
    </subcellularLocation>
</comment>
<keyword evidence="8" id="KW-0560">Oxidoreductase</keyword>
<dbReference type="GO" id="GO:0005886">
    <property type="term" value="C:plasma membrane"/>
    <property type="evidence" value="ECO:0007669"/>
    <property type="project" value="UniProtKB-SubCell"/>
</dbReference>
<dbReference type="PANTHER" id="PTHR43141:SF4">
    <property type="entry name" value="CYTOCHROME BD2 SUBUNIT II"/>
    <property type="match status" value="1"/>
</dbReference>
<feature type="transmembrane region" description="Helical" evidence="7">
    <location>
        <begin position="115"/>
        <end position="136"/>
    </location>
</feature>
<evidence type="ECO:0000256" key="7">
    <source>
        <dbReference type="SAM" id="Phobius"/>
    </source>
</evidence>
<keyword evidence="6 7" id="KW-0472">Membrane</keyword>
<keyword evidence="9" id="KW-1185">Reference proteome</keyword>
<comment type="similarity">
    <text evidence="2">Belongs to the cytochrome ubiquinol oxidase subunit 2 family.</text>
</comment>